<dbReference type="Pfam" id="PF02770">
    <property type="entry name" value="Acyl-CoA_dh_M"/>
    <property type="match status" value="1"/>
</dbReference>
<dbReference type="InterPro" id="IPR006091">
    <property type="entry name" value="Acyl-CoA_Oxase/DH_mid-dom"/>
</dbReference>
<dbReference type="InterPro" id="IPR006089">
    <property type="entry name" value="Acyl-CoA_DH_CS"/>
</dbReference>
<dbReference type="SUPFAM" id="SSF47203">
    <property type="entry name" value="Acyl-CoA dehydrogenase C-terminal domain-like"/>
    <property type="match status" value="1"/>
</dbReference>
<dbReference type="Gene3D" id="1.20.140.10">
    <property type="entry name" value="Butyryl-CoA Dehydrogenase, subunit A, domain 3"/>
    <property type="match status" value="1"/>
</dbReference>
<feature type="domain" description="Acyl-CoA dehydrogenase/oxidase C-terminal" evidence="6">
    <location>
        <begin position="238"/>
        <end position="383"/>
    </location>
</feature>
<dbReference type="Proteomes" id="UP001501671">
    <property type="component" value="Unassembled WGS sequence"/>
</dbReference>
<dbReference type="Gene3D" id="1.10.540.10">
    <property type="entry name" value="Acyl-CoA dehydrogenase/oxidase, N-terminal domain"/>
    <property type="match status" value="1"/>
</dbReference>
<dbReference type="InterPro" id="IPR009100">
    <property type="entry name" value="AcylCoA_DH/oxidase_NM_dom_sf"/>
</dbReference>
<dbReference type="PANTHER" id="PTHR43292:SF4">
    <property type="entry name" value="ACYL-COA DEHYDROGENASE FADE34"/>
    <property type="match status" value="1"/>
</dbReference>
<evidence type="ECO:0000259" key="6">
    <source>
        <dbReference type="Pfam" id="PF00441"/>
    </source>
</evidence>
<comment type="similarity">
    <text evidence="2">Belongs to the acyl-CoA dehydrogenase family.</text>
</comment>
<dbReference type="EMBL" id="BAABFO010000014">
    <property type="protein sequence ID" value="GAA4336198.1"/>
    <property type="molecule type" value="Genomic_DNA"/>
</dbReference>
<accession>A0ABP8H9N0</accession>
<sequence>MTAARFEFTPPVFPGHIESLREEVRAFLAEERASGALPRPNYVSMLVSLPFTKKLAERGWIGMTWPAEYGGHERTALERYAVTEELLAACAPIRAHWVADRQSAAVLLRFGTEEQKRKYLPRIAAGDWFFTPGLSEPDAGSDLASLRTSATKVEGGWRVQGTKIWNSNSHVAQYTLLLCRTEPAGEDRHHGLSRFIVDLSSPGIQIRPIINLAGEHDFNQLYFDDVFVPDENVVGELGNGWNQATTELAYERSGPERWMSSFRLLAELTEALGEDASPSACRELGALLAEMLALRQMSMSIAVMLEQGRAPNQEAAIVKDLGTCFEQAMVAKARDLIHEEGIELHGGARRLGEVLDNAQAWSICYTIRGGAKEIMRGVIARGLGLR</sequence>
<evidence type="ECO:0000256" key="3">
    <source>
        <dbReference type="ARBA" id="ARBA00022630"/>
    </source>
</evidence>
<keyword evidence="4" id="KW-0274">FAD</keyword>
<dbReference type="InterPro" id="IPR037069">
    <property type="entry name" value="AcylCoA_DH/ox_N_sf"/>
</dbReference>
<evidence type="ECO:0000313" key="9">
    <source>
        <dbReference type="EMBL" id="GAA4336198.1"/>
    </source>
</evidence>
<proteinExistence type="inferred from homology"/>
<dbReference type="RefSeq" id="WP_345250698.1">
    <property type="nucleotide sequence ID" value="NZ_BAABFO010000014.1"/>
</dbReference>
<dbReference type="InterPro" id="IPR046373">
    <property type="entry name" value="Acyl-CoA_Oxase/DH_mid-dom_sf"/>
</dbReference>
<protein>
    <submittedName>
        <fullName evidence="9">Acyl-CoA dehydrogenase family protein</fullName>
    </submittedName>
</protein>
<feature type="domain" description="Acyl-CoA oxidase/dehydrogenase middle" evidence="7">
    <location>
        <begin position="133"/>
        <end position="226"/>
    </location>
</feature>
<evidence type="ECO:0000256" key="2">
    <source>
        <dbReference type="ARBA" id="ARBA00009347"/>
    </source>
</evidence>
<evidence type="ECO:0000313" key="10">
    <source>
        <dbReference type="Proteomes" id="UP001501671"/>
    </source>
</evidence>
<evidence type="ECO:0000256" key="4">
    <source>
        <dbReference type="ARBA" id="ARBA00022827"/>
    </source>
</evidence>
<keyword evidence="10" id="KW-1185">Reference proteome</keyword>
<feature type="domain" description="Acyl-CoA dehydrogenase/oxidase N-terminal" evidence="8">
    <location>
        <begin position="18"/>
        <end position="127"/>
    </location>
</feature>
<dbReference type="InterPro" id="IPR013786">
    <property type="entry name" value="AcylCoA_DH/ox_N"/>
</dbReference>
<evidence type="ECO:0000259" key="7">
    <source>
        <dbReference type="Pfam" id="PF02770"/>
    </source>
</evidence>
<organism evidence="9 10">
    <name type="scientific">Pigmentiphaga soli</name>
    <dbReference type="NCBI Taxonomy" id="1007095"/>
    <lineage>
        <taxon>Bacteria</taxon>
        <taxon>Pseudomonadati</taxon>
        <taxon>Pseudomonadota</taxon>
        <taxon>Betaproteobacteria</taxon>
        <taxon>Burkholderiales</taxon>
        <taxon>Alcaligenaceae</taxon>
        <taxon>Pigmentiphaga</taxon>
    </lineage>
</organism>
<dbReference type="InterPro" id="IPR052161">
    <property type="entry name" value="Mycobact_Acyl-CoA_DH"/>
</dbReference>
<keyword evidence="5" id="KW-0560">Oxidoreductase</keyword>
<keyword evidence="3" id="KW-0285">Flavoprotein</keyword>
<dbReference type="InterPro" id="IPR009075">
    <property type="entry name" value="AcylCo_DH/oxidase_C"/>
</dbReference>
<evidence type="ECO:0000256" key="1">
    <source>
        <dbReference type="ARBA" id="ARBA00001974"/>
    </source>
</evidence>
<evidence type="ECO:0000259" key="8">
    <source>
        <dbReference type="Pfam" id="PF02771"/>
    </source>
</evidence>
<comment type="cofactor">
    <cofactor evidence="1">
        <name>FAD</name>
        <dbReference type="ChEBI" id="CHEBI:57692"/>
    </cofactor>
</comment>
<comment type="caution">
    <text evidence="9">The sequence shown here is derived from an EMBL/GenBank/DDBJ whole genome shotgun (WGS) entry which is preliminary data.</text>
</comment>
<dbReference type="PANTHER" id="PTHR43292">
    <property type="entry name" value="ACYL-COA DEHYDROGENASE"/>
    <property type="match status" value="1"/>
</dbReference>
<dbReference type="PROSITE" id="PS00072">
    <property type="entry name" value="ACYL_COA_DH_1"/>
    <property type="match status" value="1"/>
</dbReference>
<dbReference type="Pfam" id="PF00441">
    <property type="entry name" value="Acyl-CoA_dh_1"/>
    <property type="match status" value="1"/>
</dbReference>
<reference evidence="10" key="1">
    <citation type="journal article" date="2019" name="Int. J. Syst. Evol. Microbiol.">
        <title>The Global Catalogue of Microorganisms (GCM) 10K type strain sequencing project: providing services to taxonomists for standard genome sequencing and annotation.</title>
        <authorList>
            <consortium name="The Broad Institute Genomics Platform"/>
            <consortium name="The Broad Institute Genome Sequencing Center for Infectious Disease"/>
            <person name="Wu L."/>
            <person name="Ma J."/>
        </authorList>
    </citation>
    <scope>NUCLEOTIDE SEQUENCE [LARGE SCALE GENOMIC DNA]</scope>
    <source>
        <strain evidence="10">JCM 17666</strain>
    </source>
</reference>
<gene>
    <name evidence="9" type="ORF">GCM10023144_30280</name>
</gene>
<evidence type="ECO:0000256" key="5">
    <source>
        <dbReference type="ARBA" id="ARBA00023002"/>
    </source>
</evidence>
<dbReference type="SUPFAM" id="SSF56645">
    <property type="entry name" value="Acyl-CoA dehydrogenase NM domain-like"/>
    <property type="match status" value="1"/>
</dbReference>
<dbReference type="InterPro" id="IPR036250">
    <property type="entry name" value="AcylCo_DH-like_C"/>
</dbReference>
<name>A0ABP8H9N0_9BURK</name>
<dbReference type="Gene3D" id="2.40.110.10">
    <property type="entry name" value="Butyryl-CoA Dehydrogenase, subunit A, domain 2"/>
    <property type="match status" value="1"/>
</dbReference>
<dbReference type="Pfam" id="PF02771">
    <property type="entry name" value="Acyl-CoA_dh_N"/>
    <property type="match status" value="1"/>
</dbReference>